<dbReference type="PRINTS" id="PR00109">
    <property type="entry name" value="TYRKINASE"/>
</dbReference>
<dbReference type="GO" id="GO:0005886">
    <property type="term" value="C:plasma membrane"/>
    <property type="evidence" value="ECO:0007669"/>
    <property type="project" value="TreeGrafter"/>
</dbReference>
<gene>
    <name evidence="18" type="primary">Ror1</name>
    <name evidence="18" type="ORF">GWK47_013059</name>
</gene>
<dbReference type="PROSITE" id="PS50038">
    <property type="entry name" value="FZ"/>
    <property type="match status" value="1"/>
</dbReference>
<comment type="catalytic activity">
    <reaction evidence="10 13">
        <text>L-tyrosyl-[protein] + ATP = O-phospho-L-tyrosyl-[protein] + ADP + H(+)</text>
        <dbReference type="Rhea" id="RHEA:10596"/>
        <dbReference type="Rhea" id="RHEA-COMP:10136"/>
        <dbReference type="Rhea" id="RHEA-COMP:20101"/>
        <dbReference type="ChEBI" id="CHEBI:15378"/>
        <dbReference type="ChEBI" id="CHEBI:30616"/>
        <dbReference type="ChEBI" id="CHEBI:46858"/>
        <dbReference type="ChEBI" id="CHEBI:61978"/>
        <dbReference type="ChEBI" id="CHEBI:456216"/>
        <dbReference type="EC" id="2.7.10.1"/>
    </reaction>
</comment>
<sequence length="721" mass="79775">MEGGGVYRLPDGVAGVPGVVNGNNPNILGGPSGIPESGIDKNVQGYCQVYRGATCSGFIGNHSIYIYSPRHLADMEKRLTTAITVISHSNDLSAKCEDYAIKSLCYAALPLCDENSPTPQPRQLCREECEILVNDVCRMEYVIAKQHQLIGRQLPIPECDDLSPIISPEHMSCIRLGVQSEPLVEADEKCYVRSGETYRGTETRAVSGRICEPWSENQLYMRTADYPELIGGHNFCRNPGSSEVQPWCFVTTEHSVTKEACVVPMCIVVYICLKQRTKFPKQPSPKAKTVELNALLPKQQQLRAREFPLANVRFMQELGEGAFGKVYKGELQGVSPDGSSVLVAIKTLKENATAKTRQDFIREVDLMTDLRHPNIVCLLGVVMKEEPMCMLFEHMSQGDLHEFLIGHSPRSDVSACSDDGMSQVVLEQPDMLAIATQISAGMEYLASHHYVHRDLASRNCLVGEKLTVKISDFGLSRDIYSSDYYRVQSKSLLPVRWMPPESILYGKFTTESDVWSFGVVLWEIFSYGLQPYYGYNNQEVIDMIRSRHLLPCPEDCPPRIYALMVECWHETPNRRPTFREIHGRLRSWQGLDNGGLAGTLSGSVSGHSGSQHSSTGPSNNTGSTNLSSNTHPPHLQRPYHPGAHYPPPGPPHSPAYSTPYQPGPPPGMIPGLYPRLSVPVGHQQPVYLAQRSNVLGGSPVTVRVAQPQSLNIGTETQLANL</sequence>
<dbReference type="InterPro" id="IPR050122">
    <property type="entry name" value="RTK"/>
</dbReference>
<dbReference type="InterPro" id="IPR041775">
    <property type="entry name" value="Ror-like_CRD"/>
</dbReference>
<keyword evidence="19" id="KW-1185">Reference proteome</keyword>
<evidence type="ECO:0000256" key="7">
    <source>
        <dbReference type="ARBA" id="ARBA00022840"/>
    </source>
</evidence>
<dbReference type="GO" id="GO:0004714">
    <property type="term" value="F:transmembrane receptor protein tyrosine kinase activity"/>
    <property type="evidence" value="ECO:0007669"/>
    <property type="project" value="UniProtKB-EC"/>
</dbReference>
<dbReference type="CDD" id="cd05048">
    <property type="entry name" value="PTKc_Ror"/>
    <property type="match status" value="1"/>
</dbReference>
<feature type="region of interest" description="Disordered" evidence="14">
    <location>
        <begin position="597"/>
        <end position="668"/>
    </location>
</feature>
<feature type="compositionally biased region" description="Pro residues" evidence="14">
    <location>
        <begin position="644"/>
        <end position="653"/>
    </location>
</feature>
<evidence type="ECO:0000256" key="2">
    <source>
        <dbReference type="ARBA" id="ARBA00022553"/>
    </source>
</evidence>
<evidence type="ECO:0000256" key="13">
    <source>
        <dbReference type="RuleBase" id="RU000312"/>
    </source>
</evidence>
<proteinExistence type="inferred from homology"/>
<dbReference type="SMART" id="SM00219">
    <property type="entry name" value="TyrKc"/>
    <property type="match status" value="1"/>
</dbReference>
<dbReference type="GO" id="GO:0005524">
    <property type="term" value="F:ATP binding"/>
    <property type="evidence" value="ECO:0007669"/>
    <property type="project" value="UniProtKB-UniRule"/>
</dbReference>
<dbReference type="GO" id="GO:0043235">
    <property type="term" value="C:receptor complex"/>
    <property type="evidence" value="ECO:0007669"/>
    <property type="project" value="TreeGrafter"/>
</dbReference>
<comment type="subcellular location">
    <subcellularLocation>
        <location evidence="1">Membrane</location>
        <topology evidence="1">Single-pass type I membrane protein</topology>
    </subcellularLocation>
</comment>
<evidence type="ECO:0000259" key="15">
    <source>
        <dbReference type="PROSITE" id="PS50011"/>
    </source>
</evidence>
<dbReference type="SMART" id="SM00130">
    <property type="entry name" value="KR"/>
    <property type="match status" value="1"/>
</dbReference>
<feature type="compositionally biased region" description="Low complexity" evidence="14">
    <location>
        <begin position="598"/>
        <end position="630"/>
    </location>
</feature>
<dbReference type="SUPFAM" id="SSF56112">
    <property type="entry name" value="Protein kinase-like (PK-like)"/>
    <property type="match status" value="1"/>
</dbReference>
<dbReference type="PANTHER" id="PTHR24416:SF611">
    <property type="entry name" value="TYROSINE-PROTEIN KINASE TRANSMEMBRANE RECEPTOR ROR"/>
    <property type="match status" value="1"/>
</dbReference>
<dbReference type="InterPro" id="IPR013806">
    <property type="entry name" value="Kringle-like"/>
</dbReference>
<keyword evidence="6 18" id="KW-0418">Kinase</keyword>
<organism evidence="18 19">
    <name type="scientific">Chionoecetes opilio</name>
    <name type="common">Atlantic snow crab</name>
    <name type="synonym">Cancer opilio</name>
    <dbReference type="NCBI Taxonomy" id="41210"/>
    <lineage>
        <taxon>Eukaryota</taxon>
        <taxon>Metazoa</taxon>
        <taxon>Ecdysozoa</taxon>
        <taxon>Arthropoda</taxon>
        <taxon>Crustacea</taxon>
        <taxon>Multicrustacea</taxon>
        <taxon>Malacostraca</taxon>
        <taxon>Eumalacostraca</taxon>
        <taxon>Eucarida</taxon>
        <taxon>Decapoda</taxon>
        <taxon>Pleocyemata</taxon>
        <taxon>Brachyura</taxon>
        <taxon>Eubrachyura</taxon>
        <taxon>Majoidea</taxon>
        <taxon>Majidae</taxon>
        <taxon>Chionoecetes</taxon>
    </lineage>
</organism>
<comment type="caution">
    <text evidence="18">The sequence shown here is derived from an EMBL/GenBank/DDBJ whole genome shotgun (WGS) entry which is preliminary data.</text>
</comment>
<evidence type="ECO:0000256" key="14">
    <source>
        <dbReference type="SAM" id="MobiDB-lite"/>
    </source>
</evidence>
<dbReference type="FunFam" id="3.30.200.20:FF:000139">
    <property type="entry name" value="inactive tyrosine-protein kinase transmembrane receptor ROR1"/>
    <property type="match status" value="1"/>
</dbReference>
<accession>A0A8J4Y0W5</accession>
<evidence type="ECO:0000256" key="3">
    <source>
        <dbReference type="ARBA" id="ARBA00022572"/>
    </source>
</evidence>
<dbReference type="FunFam" id="1.10.510.10:FF:000116">
    <property type="entry name" value="inactive tyrosine-protein kinase transmembrane receptor ROR1"/>
    <property type="match status" value="1"/>
</dbReference>
<dbReference type="Gene3D" id="2.40.20.10">
    <property type="entry name" value="Plasminogen Kringle 4"/>
    <property type="match status" value="1"/>
</dbReference>
<evidence type="ECO:0000313" key="19">
    <source>
        <dbReference type="Proteomes" id="UP000770661"/>
    </source>
</evidence>
<dbReference type="InterPro" id="IPR036790">
    <property type="entry name" value="Frizzled_dom_sf"/>
</dbReference>
<evidence type="ECO:0000256" key="10">
    <source>
        <dbReference type="ARBA" id="ARBA00051243"/>
    </source>
</evidence>
<dbReference type="PANTHER" id="PTHR24416">
    <property type="entry name" value="TYROSINE-PROTEIN KINASE RECEPTOR"/>
    <property type="match status" value="1"/>
</dbReference>
<dbReference type="PRINTS" id="PR00018">
    <property type="entry name" value="KRINGLE"/>
</dbReference>
<dbReference type="InterPro" id="IPR011009">
    <property type="entry name" value="Kinase-like_dom_sf"/>
</dbReference>
<dbReference type="InterPro" id="IPR008266">
    <property type="entry name" value="Tyr_kinase_AS"/>
</dbReference>
<evidence type="ECO:0000256" key="5">
    <source>
        <dbReference type="ARBA" id="ARBA00022741"/>
    </source>
</evidence>
<dbReference type="GO" id="GO:0017147">
    <property type="term" value="F:Wnt-protein binding"/>
    <property type="evidence" value="ECO:0007669"/>
    <property type="project" value="TreeGrafter"/>
</dbReference>
<keyword evidence="9" id="KW-1015">Disulfide bond</keyword>
<dbReference type="EMBL" id="JACEEZ010020127">
    <property type="protein sequence ID" value="KAG0714944.1"/>
    <property type="molecule type" value="Genomic_DNA"/>
</dbReference>
<feature type="domain" description="FZ" evidence="16">
    <location>
        <begin position="42"/>
        <end position="176"/>
    </location>
</feature>
<dbReference type="InterPro" id="IPR017441">
    <property type="entry name" value="Protein_kinase_ATP_BS"/>
</dbReference>
<evidence type="ECO:0000256" key="1">
    <source>
        <dbReference type="ARBA" id="ARBA00004479"/>
    </source>
</evidence>
<dbReference type="EC" id="2.7.10.1" evidence="13"/>
<dbReference type="InterPro" id="IPR002011">
    <property type="entry name" value="Tyr_kinase_rcpt_2_CS"/>
</dbReference>
<keyword evidence="8" id="KW-0829">Tyrosine-protein kinase</keyword>
<dbReference type="InterPro" id="IPR020635">
    <property type="entry name" value="Tyr_kinase_cat_dom"/>
</dbReference>
<keyword evidence="7 12" id="KW-0067">ATP-binding</keyword>
<dbReference type="PROSITE" id="PS50011">
    <property type="entry name" value="PROTEIN_KINASE_DOM"/>
    <property type="match status" value="1"/>
</dbReference>
<dbReference type="PROSITE" id="PS00021">
    <property type="entry name" value="KRINGLE_1"/>
    <property type="match status" value="1"/>
</dbReference>
<feature type="domain" description="Protein kinase" evidence="15">
    <location>
        <begin position="312"/>
        <end position="585"/>
    </location>
</feature>
<dbReference type="Gene3D" id="1.10.2000.10">
    <property type="entry name" value="Frizzled cysteine-rich domain"/>
    <property type="match status" value="1"/>
</dbReference>
<dbReference type="PROSITE" id="PS00107">
    <property type="entry name" value="PROTEIN_KINASE_ATP"/>
    <property type="match status" value="1"/>
</dbReference>
<dbReference type="CDD" id="cd00108">
    <property type="entry name" value="KR"/>
    <property type="match status" value="1"/>
</dbReference>
<dbReference type="Gene3D" id="1.10.510.10">
    <property type="entry name" value="Transferase(Phosphotransferase) domain 1"/>
    <property type="match status" value="1"/>
</dbReference>
<dbReference type="Proteomes" id="UP000770661">
    <property type="component" value="Unassembled WGS sequence"/>
</dbReference>
<dbReference type="CDD" id="cd07459">
    <property type="entry name" value="CRD_TK_ROR_like"/>
    <property type="match status" value="1"/>
</dbReference>
<evidence type="ECO:0000313" key="18">
    <source>
        <dbReference type="EMBL" id="KAG0714944.1"/>
    </source>
</evidence>
<dbReference type="InterPro" id="IPR001245">
    <property type="entry name" value="Ser-Thr/Tyr_kinase_cat_dom"/>
</dbReference>
<reference evidence="18" key="1">
    <citation type="submission" date="2020-07" db="EMBL/GenBank/DDBJ databases">
        <title>The High-quality genome of the commercially important snow crab, Chionoecetes opilio.</title>
        <authorList>
            <person name="Jeong J.-H."/>
            <person name="Ryu S."/>
        </authorList>
    </citation>
    <scope>NUCLEOTIDE SEQUENCE</scope>
    <source>
        <strain evidence="18">MADBK_172401_WGS</strain>
        <tissue evidence="18">Digestive gland</tissue>
    </source>
</reference>
<dbReference type="Pfam" id="PF07714">
    <property type="entry name" value="PK_Tyr_Ser-Thr"/>
    <property type="match status" value="1"/>
</dbReference>
<evidence type="ECO:0000256" key="11">
    <source>
        <dbReference type="PROSITE-ProRule" id="PRU00121"/>
    </source>
</evidence>
<dbReference type="InterPro" id="IPR018056">
    <property type="entry name" value="Kringle_CS"/>
</dbReference>
<dbReference type="GO" id="GO:0007169">
    <property type="term" value="P:cell surface receptor protein tyrosine kinase signaling pathway"/>
    <property type="evidence" value="ECO:0007669"/>
    <property type="project" value="InterPro"/>
</dbReference>
<keyword evidence="5 12" id="KW-0547">Nucleotide-binding</keyword>
<evidence type="ECO:0000256" key="8">
    <source>
        <dbReference type="ARBA" id="ARBA00023137"/>
    </source>
</evidence>
<feature type="binding site" evidence="12">
    <location>
        <position position="346"/>
    </location>
    <ligand>
        <name>ATP</name>
        <dbReference type="ChEBI" id="CHEBI:30616"/>
    </ligand>
</feature>
<name>A0A8J4Y0W5_CHIOP</name>
<dbReference type="OrthoDB" id="10005095at2759"/>
<dbReference type="InterPro" id="IPR038178">
    <property type="entry name" value="Kringle_sf"/>
</dbReference>
<keyword evidence="13 18" id="KW-0812">Transmembrane</keyword>
<dbReference type="InterPro" id="IPR000001">
    <property type="entry name" value="Kringle"/>
</dbReference>
<evidence type="ECO:0000256" key="6">
    <source>
        <dbReference type="ARBA" id="ARBA00022777"/>
    </source>
</evidence>
<evidence type="ECO:0000256" key="12">
    <source>
        <dbReference type="PROSITE-ProRule" id="PRU10141"/>
    </source>
</evidence>
<dbReference type="PROSITE" id="PS00239">
    <property type="entry name" value="RECEPTOR_TYR_KIN_II"/>
    <property type="match status" value="1"/>
</dbReference>
<evidence type="ECO:0000259" key="17">
    <source>
        <dbReference type="PROSITE" id="PS50070"/>
    </source>
</evidence>
<protein>
    <recommendedName>
        <fullName evidence="13">Tyrosine-protein kinase receptor</fullName>
        <ecNumber evidence="13">2.7.10.1</ecNumber>
    </recommendedName>
</protein>
<dbReference type="AlphaFoldDB" id="A0A8J4Y0W5"/>
<evidence type="ECO:0000256" key="4">
    <source>
        <dbReference type="ARBA" id="ARBA00022679"/>
    </source>
</evidence>
<dbReference type="Gene3D" id="3.30.200.20">
    <property type="entry name" value="Phosphorylase Kinase, domain 1"/>
    <property type="match status" value="1"/>
</dbReference>
<keyword evidence="13 18" id="KW-0675">Receptor</keyword>
<feature type="domain" description="Kringle" evidence="17">
    <location>
        <begin position="189"/>
        <end position="266"/>
    </location>
</feature>
<dbReference type="SUPFAM" id="SSF57440">
    <property type="entry name" value="Kringle-like"/>
    <property type="match status" value="1"/>
</dbReference>
<dbReference type="Pfam" id="PF01392">
    <property type="entry name" value="Fz"/>
    <property type="match status" value="1"/>
</dbReference>
<evidence type="ECO:0000256" key="9">
    <source>
        <dbReference type="ARBA" id="ARBA00023157"/>
    </source>
</evidence>
<evidence type="ECO:0000259" key="16">
    <source>
        <dbReference type="PROSITE" id="PS50038"/>
    </source>
</evidence>
<comment type="caution">
    <text evidence="11">Lacks conserved residue(s) required for the propagation of feature annotation.</text>
</comment>
<keyword evidence="4" id="KW-0808">Transferase</keyword>
<keyword evidence="13 18" id="KW-0472">Membrane</keyword>
<keyword evidence="3 11" id="KW-0420">Kringle</keyword>
<comment type="similarity">
    <text evidence="13">Belongs to the protein kinase superfamily. Tyr protein kinase family. Insulin receptor subfamily.</text>
</comment>
<keyword evidence="2 13" id="KW-0597">Phosphoprotein</keyword>
<dbReference type="Pfam" id="PF00051">
    <property type="entry name" value="Kringle"/>
    <property type="match status" value="1"/>
</dbReference>
<dbReference type="InterPro" id="IPR000719">
    <property type="entry name" value="Prot_kinase_dom"/>
</dbReference>
<dbReference type="PROSITE" id="PS00109">
    <property type="entry name" value="PROTEIN_KINASE_TYR"/>
    <property type="match status" value="1"/>
</dbReference>
<dbReference type="InterPro" id="IPR020067">
    <property type="entry name" value="Frizzled_dom"/>
</dbReference>
<dbReference type="PROSITE" id="PS50070">
    <property type="entry name" value="KRINGLE_2"/>
    <property type="match status" value="1"/>
</dbReference>